<comment type="caution">
    <text evidence="1">The sequence shown here is derived from an EMBL/GenBank/DDBJ whole genome shotgun (WGS) entry which is preliminary data.</text>
</comment>
<dbReference type="Proteomes" id="UP001239111">
    <property type="component" value="Chromosome 1"/>
</dbReference>
<proteinExistence type="predicted"/>
<gene>
    <name evidence="1" type="ORF">QAD02_017667</name>
</gene>
<sequence>MDKASQNCGEVDEVDEVPCTFCKEKITIDQVQGHKCFVGYNTIKYYDQQRTRACSILCYGHIDAKELLIREIQDGEAFWNSTDKDFLPQRNSTGKKLWEEVYKAVKGELNSS</sequence>
<protein>
    <submittedName>
        <fullName evidence="1">Uncharacterized protein</fullName>
    </submittedName>
</protein>
<dbReference type="EMBL" id="CM056741">
    <property type="protein sequence ID" value="KAJ8681875.1"/>
    <property type="molecule type" value="Genomic_DNA"/>
</dbReference>
<accession>A0ACC2PEK3</accession>
<evidence type="ECO:0000313" key="2">
    <source>
        <dbReference type="Proteomes" id="UP001239111"/>
    </source>
</evidence>
<organism evidence="1 2">
    <name type="scientific">Eretmocerus hayati</name>
    <dbReference type="NCBI Taxonomy" id="131215"/>
    <lineage>
        <taxon>Eukaryota</taxon>
        <taxon>Metazoa</taxon>
        <taxon>Ecdysozoa</taxon>
        <taxon>Arthropoda</taxon>
        <taxon>Hexapoda</taxon>
        <taxon>Insecta</taxon>
        <taxon>Pterygota</taxon>
        <taxon>Neoptera</taxon>
        <taxon>Endopterygota</taxon>
        <taxon>Hymenoptera</taxon>
        <taxon>Apocrita</taxon>
        <taxon>Proctotrupomorpha</taxon>
        <taxon>Chalcidoidea</taxon>
        <taxon>Aphelinidae</taxon>
        <taxon>Aphelininae</taxon>
        <taxon>Eretmocerus</taxon>
    </lineage>
</organism>
<keyword evidence="2" id="KW-1185">Reference proteome</keyword>
<name>A0ACC2PEK3_9HYME</name>
<evidence type="ECO:0000313" key="1">
    <source>
        <dbReference type="EMBL" id="KAJ8681875.1"/>
    </source>
</evidence>
<reference evidence="1" key="1">
    <citation type="submission" date="2023-04" db="EMBL/GenBank/DDBJ databases">
        <title>A chromosome-level genome assembly of the parasitoid wasp Eretmocerus hayati.</title>
        <authorList>
            <person name="Zhong Y."/>
            <person name="Liu S."/>
            <person name="Liu Y."/>
        </authorList>
    </citation>
    <scope>NUCLEOTIDE SEQUENCE</scope>
    <source>
        <strain evidence="1">ZJU_SS_LIU_2023</strain>
    </source>
</reference>